<dbReference type="Gene3D" id="1.20.120.330">
    <property type="entry name" value="Nucleotidyltransferases domain 2"/>
    <property type="match status" value="1"/>
</dbReference>
<accession>A0AAW1TZE3</accession>
<evidence type="ECO:0000256" key="1">
    <source>
        <dbReference type="SAM" id="MobiDB-lite"/>
    </source>
</evidence>
<dbReference type="SUPFAM" id="SSF68993">
    <property type="entry name" value="FAT domain of focal adhesion kinase"/>
    <property type="match status" value="1"/>
</dbReference>
<dbReference type="Proteomes" id="UP001431783">
    <property type="component" value="Unassembled WGS sequence"/>
</dbReference>
<dbReference type="Gene3D" id="1.20.5.540">
    <property type="entry name" value="Single helix bin"/>
    <property type="match status" value="1"/>
</dbReference>
<gene>
    <name evidence="3" type="ORF">WA026_002070</name>
</gene>
<sequence>MGSTGCMYVSGNGIHSSTGSQCSSKSHSPAGSLTSTMTLTGKQDRSLTPISGTEGGDLEKTKKIIPTPTADLDRTNDKVYDSTTQVVKAVMSLSQGVQQAYADQYLELVKKVGLELKSLLTSVDEIVTAFPVSAQREVEMAHKCYRRIWLN</sequence>
<protein>
    <recommendedName>
        <fullName evidence="2">Focal AT domain-containing protein</fullName>
    </recommendedName>
</protein>
<feature type="compositionally biased region" description="Polar residues" evidence="1">
    <location>
        <begin position="17"/>
        <end position="51"/>
    </location>
</feature>
<evidence type="ECO:0000313" key="3">
    <source>
        <dbReference type="EMBL" id="KAK9873714.1"/>
    </source>
</evidence>
<feature type="domain" description="Focal AT" evidence="2">
    <location>
        <begin position="69"/>
        <end position="144"/>
    </location>
</feature>
<keyword evidence="4" id="KW-1185">Reference proteome</keyword>
<reference evidence="3 4" key="1">
    <citation type="submission" date="2023-03" db="EMBL/GenBank/DDBJ databases">
        <title>Genome insight into feeding habits of ladybird beetles.</title>
        <authorList>
            <person name="Li H.-S."/>
            <person name="Huang Y.-H."/>
            <person name="Pang H."/>
        </authorList>
    </citation>
    <scope>NUCLEOTIDE SEQUENCE [LARGE SCALE GENOMIC DNA]</scope>
    <source>
        <strain evidence="3">SYSU_2023b</strain>
        <tissue evidence="3">Whole body</tissue>
    </source>
</reference>
<name>A0AAW1TZE3_9CUCU</name>
<dbReference type="InterPro" id="IPR005189">
    <property type="entry name" value="Focal_adhesion_kin_target_dom"/>
</dbReference>
<feature type="region of interest" description="Disordered" evidence="1">
    <location>
        <begin position="17"/>
        <end position="75"/>
    </location>
</feature>
<dbReference type="GO" id="GO:0007172">
    <property type="term" value="P:signal complex assembly"/>
    <property type="evidence" value="ECO:0007669"/>
    <property type="project" value="InterPro"/>
</dbReference>
<evidence type="ECO:0000259" key="2">
    <source>
        <dbReference type="Pfam" id="PF03623"/>
    </source>
</evidence>
<dbReference type="Pfam" id="PF03623">
    <property type="entry name" value="Focal_AT"/>
    <property type="match status" value="1"/>
</dbReference>
<evidence type="ECO:0000313" key="4">
    <source>
        <dbReference type="Proteomes" id="UP001431783"/>
    </source>
</evidence>
<dbReference type="GO" id="GO:0005925">
    <property type="term" value="C:focal adhesion"/>
    <property type="evidence" value="ECO:0007669"/>
    <property type="project" value="InterPro"/>
</dbReference>
<dbReference type="AlphaFoldDB" id="A0AAW1TZE3"/>
<dbReference type="GO" id="GO:0004713">
    <property type="term" value="F:protein tyrosine kinase activity"/>
    <property type="evidence" value="ECO:0007669"/>
    <property type="project" value="InterPro"/>
</dbReference>
<proteinExistence type="predicted"/>
<comment type="caution">
    <text evidence="3">The sequence shown here is derived from an EMBL/GenBank/DDBJ whole genome shotgun (WGS) entry which is preliminary data.</text>
</comment>
<dbReference type="EMBL" id="JARQZJ010000031">
    <property type="protein sequence ID" value="KAK9873714.1"/>
    <property type="molecule type" value="Genomic_DNA"/>
</dbReference>
<dbReference type="InterPro" id="IPR036137">
    <property type="entry name" value="Focal_adhe_kin_target_dom_sf"/>
</dbReference>
<organism evidence="3 4">
    <name type="scientific">Henosepilachna vigintioctopunctata</name>
    <dbReference type="NCBI Taxonomy" id="420089"/>
    <lineage>
        <taxon>Eukaryota</taxon>
        <taxon>Metazoa</taxon>
        <taxon>Ecdysozoa</taxon>
        <taxon>Arthropoda</taxon>
        <taxon>Hexapoda</taxon>
        <taxon>Insecta</taxon>
        <taxon>Pterygota</taxon>
        <taxon>Neoptera</taxon>
        <taxon>Endopterygota</taxon>
        <taxon>Coleoptera</taxon>
        <taxon>Polyphaga</taxon>
        <taxon>Cucujiformia</taxon>
        <taxon>Coccinelloidea</taxon>
        <taxon>Coccinellidae</taxon>
        <taxon>Epilachninae</taxon>
        <taxon>Epilachnini</taxon>
        <taxon>Henosepilachna</taxon>
    </lineage>
</organism>